<dbReference type="PIRSF" id="PIRSF000331">
    <property type="entry name" value="HpaA_HpaB"/>
    <property type="match status" value="1"/>
</dbReference>
<accession>A0ABP5QJL3</accession>
<evidence type="ECO:0000313" key="7">
    <source>
        <dbReference type="Proteomes" id="UP001500929"/>
    </source>
</evidence>
<dbReference type="Gene3D" id="2.40.110.10">
    <property type="entry name" value="Butyryl-CoA Dehydrogenase, subunit A, domain 2"/>
    <property type="match status" value="1"/>
</dbReference>
<dbReference type="Proteomes" id="UP001500929">
    <property type="component" value="Unassembled WGS sequence"/>
</dbReference>
<dbReference type="InterPro" id="IPR024719">
    <property type="entry name" value="HpaB/PvcC/4-BUDH_C"/>
</dbReference>
<evidence type="ECO:0000259" key="5">
    <source>
        <dbReference type="Pfam" id="PF11794"/>
    </source>
</evidence>
<protein>
    <submittedName>
        <fullName evidence="6">4-hydroxyphenylacetate 3-hydroxylase N-terminal domain-containing protein</fullName>
    </submittedName>
</protein>
<dbReference type="SUPFAM" id="SSF56645">
    <property type="entry name" value="Acyl-CoA dehydrogenase NM domain-like"/>
    <property type="match status" value="1"/>
</dbReference>
<evidence type="ECO:0000256" key="2">
    <source>
        <dbReference type="ARBA" id="ARBA00022827"/>
    </source>
</evidence>
<dbReference type="InterPro" id="IPR009100">
    <property type="entry name" value="AcylCoA_DH/oxidase_NM_dom_sf"/>
</dbReference>
<keyword evidence="3" id="KW-0560">Oxidoreductase</keyword>
<dbReference type="PANTHER" id="PTHR36117">
    <property type="entry name" value="4-HYDROXYPHENYLACETATE 3-MONOOXYGENASE-RELATED"/>
    <property type="match status" value="1"/>
</dbReference>
<dbReference type="Gene3D" id="1.20.140.10">
    <property type="entry name" value="Butyryl-CoA Dehydrogenase, subunit A, domain 3"/>
    <property type="match status" value="1"/>
</dbReference>
<keyword evidence="7" id="KW-1185">Reference proteome</keyword>
<evidence type="ECO:0000313" key="6">
    <source>
        <dbReference type="EMBL" id="GAA2234957.1"/>
    </source>
</evidence>
<name>A0ABP5QJL3_9MICO</name>
<dbReference type="InterPro" id="IPR024674">
    <property type="entry name" value="HpaB/PvcC/4-BUDH_N"/>
</dbReference>
<proteinExistence type="predicted"/>
<dbReference type="PANTHER" id="PTHR36117:SF3">
    <property type="entry name" value="4-HYDROXYPHENYLACETATE 3-MONOOXYGENASE-RELATED"/>
    <property type="match status" value="1"/>
</dbReference>
<dbReference type="InterPro" id="IPR004925">
    <property type="entry name" value="HpaB/PvcC/4-BUDH"/>
</dbReference>
<evidence type="ECO:0000256" key="1">
    <source>
        <dbReference type="ARBA" id="ARBA00022630"/>
    </source>
</evidence>
<feature type="domain" description="HpaB/PvcC/4-BUDH C-terminal" evidence="4">
    <location>
        <begin position="275"/>
        <end position="474"/>
    </location>
</feature>
<dbReference type="Pfam" id="PF11794">
    <property type="entry name" value="HpaB_N"/>
    <property type="match status" value="1"/>
</dbReference>
<dbReference type="InterPro" id="IPR046373">
    <property type="entry name" value="Acyl-CoA_Oxase/DH_mid-dom_sf"/>
</dbReference>
<keyword evidence="2" id="KW-0274">FAD</keyword>
<organism evidence="6 7">
    <name type="scientific">Herbiconiux moechotypicola</name>
    <dbReference type="NCBI Taxonomy" id="637393"/>
    <lineage>
        <taxon>Bacteria</taxon>
        <taxon>Bacillati</taxon>
        <taxon>Actinomycetota</taxon>
        <taxon>Actinomycetes</taxon>
        <taxon>Micrococcales</taxon>
        <taxon>Microbacteriaceae</taxon>
        <taxon>Herbiconiux</taxon>
    </lineage>
</organism>
<dbReference type="RefSeq" id="WP_259479477.1">
    <property type="nucleotide sequence ID" value="NZ_BAAAQY010000005.1"/>
</dbReference>
<dbReference type="InterPro" id="IPR036250">
    <property type="entry name" value="AcylCo_DH-like_C"/>
</dbReference>
<dbReference type="EMBL" id="BAAAQY010000005">
    <property type="protein sequence ID" value="GAA2234957.1"/>
    <property type="molecule type" value="Genomic_DNA"/>
</dbReference>
<keyword evidence="1" id="KW-0285">Flavoprotein</keyword>
<evidence type="ECO:0000256" key="3">
    <source>
        <dbReference type="ARBA" id="ARBA00023002"/>
    </source>
</evidence>
<gene>
    <name evidence="6" type="ORF">GCM10009851_20000</name>
</gene>
<reference evidence="7" key="1">
    <citation type="journal article" date="2019" name="Int. J. Syst. Evol. Microbiol.">
        <title>The Global Catalogue of Microorganisms (GCM) 10K type strain sequencing project: providing services to taxonomists for standard genome sequencing and annotation.</title>
        <authorList>
            <consortium name="The Broad Institute Genomics Platform"/>
            <consortium name="The Broad Institute Genome Sequencing Center for Infectious Disease"/>
            <person name="Wu L."/>
            <person name="Ma J."/>
        </authorList>
    </citation>
    <scope>NUCLEOTIDE SEQUENCE [LARGE SCALE GENOMIC DNA]</scope>
    <source>
        <strain evidence="7">JCM 16117</strain>
    </source>
</reference>
<dbReference type="Pfam" id="PF03241">
    <property type="entry name" value="HpaB"/>
    <property type="match status" value="1"/>
</dbReference>
<evidence type="ECO:0000259" key="4">
    <source>
        <dbReference type="Pfam" id="PF03241"/>
    </source>
</evidence>
<feature type="domain" description="HpaB/PvcC/4-BUDH N-terminal" evidence="5">
    <location>
        <begin position="3"/>
        <end position="267"/>
    </location>
</feature>
<dbReference type="Gene3D" id="1.10.3140.10">
    <property type="entry name" value="4-hydroxybutyryl-coa dehydratase, domain 1"/>
    <property type="match status" value="1"/>
</dbReference>
<sequence>MRTGRQYIEALDDGRDVRVDGERVQNVATHPAFAGIVASVAGIYDHANTAGSRMLDPETGRHLIYSIPRTTAESDARRAALEEWSELANGFIGRGPDHVAGLLAGFVSNAALFDEPADPVTGAPGAQRSRTVLDYYEYAASRGLWITNSIVPPQSNPADPTSTARQLEVVGETAEGVIVSGAQMLASGGAVADEIFVTCVRPLREGEEDRALSFIIPVNAPGLRMISRRPYAQSGSVFDYPLSTRFDESDSMVTFDDVLVPWDRLFILRDRAKLQQQFFATAAHQLGNIQSVIRLAAKLRFIAGLAARVASANGRENDLAVKHMVTDVSLIATTVESFVESAYSRASVDEFGVVRPDGQFLYAALGMQTELYPNAVRILAELCGGGVIQLPASEADLADPEERASMALLMGSELVTLDERVKLFKLVWDVVGSEYAGRHVQYERFYSGAQHVVKGYAHRNYPFARADRLVDEFLSGYDRGSMTGAAAAGTAGPTETEPVDA</sequence>
<dbReference type="SUPFAM" id="SSF47203">
    <property type="entry name" value="Acyl-CoA dehydrogenase C-terminal domain-like"/>
    <property type="match status" value="1"/>
</dbReference>
<comment type="caution">
    <text evidence="6">The sequence shown here is derived from an EMBL/GenBank/DDBJ whole genome shotgun (WGS) entry which is preliminary data.</text>
</comment>